<dbReference type="Pfam" id="PF02511">
    <property type="entry name" value="Thy1"/>
    <property type="match status" value="1"/>
</dbReference>
<dbReference type="InterPro" id="IPR036098">
    <property type="entry name" value="Thymidylate_synthase_ThyX_sf"/>
</dbReference>
<dbReference type="SUPFAM" id="SSF69796">
    <property type="entry name" value="Thymidylate synthase-complementing protein Thy1"/>
    <property type="match status" value="1"/>
</dbReference>
<dbReference type="EMBL" id="LAZR01000417">
    <property type="protein sequence ID" value="KKN69873.1"/>
    <property type="molecule type" value="Genomic_DNA"/>
</dbReference>
<dbReference type="Gene3D" id="3.30.1360.170">
    <property type="match status" value="1"/>
</dbReference>
<protein>
    <submittedName>
        <fullName evidence="1">Uncharacterized protein</fullName>
    </submittedName>
</protein>
<sequence length="338" mass="38971">MNDDATGFLVVPARYAGEDGRERIDDIRDSMSDHEFAVGHCRGAARKYDDRNKSEYDPEKRRWYLEMALHVLSHGDFTDPRSNRPGFVPYKRASMPEPLPERRIDVLDHGFVRFVEDWGHGDSRMPEAGIIEAARQSTQGCFRGWRQDAKLLRYLYENKHSTPFEFAGMVLEVRAPIFIFRQWHRHRTQGYNEMSARYTELPDLTYIPTVDRIVSGSQTTANKQAAAADGAPVATERSAEAFRGVLKRGQKRFRMDYDLAIGAGVPKELARLGMPVNHYSQMRATTCLRNWLGFLTLRMDPHAQWEIRQYANAVHALILERFPETCALFDETRDPDRT</sequence>
<dbReference type="GO" id="GO:0006231">
    <property type="term" value="P:dTMP biosynthetic process"/>
    <property type="evidence" value="ECO:0007669"/>
    <property type="project" value="InterPro"/>
</dbReference>
<dbReference type="NCBIfam" id="TIGR02170">
    <property type="entry name" value="thyX"/>
    <property type="match status" value="1"/>
</dbReference>
<dbReference type="GO" id="GO:0050660">
    <property type="term" value="F:flavin adenine dinucleotide binding"/>
    <property type="evidence" value="ECO:0007669"/>
    <property type="project" value="InterPro"/>
</dbReference>
<name>A0A0F9VVX7_9ZZZZ</name>
<reference evidence="1" key="1">
    <citation type="journal article" date="2015" name="Nature">
        <title>Complex archaea that bridge the gap between prokaryotes and eukaryotes.</title>
        <authorList>
            <person name="Spang A."/>
            <person name="Saw J.H."/>
            <person name="Jorgensen S.L."/>
            <person name="Zaremba-Niedzwiedzka K."/>
            <person name="Martijn J."/>
            <person name="Lind A.E."/>
            <person name="van Eijk R."/>
            <person name="Schleper C."/>
            <person name="Guy L."/>
            <person name="Ettema T.J."/>
        </authorList>
    </citation>
    <scope>NUCLEOTIDE SEQUENCE</scope>
</reference>
<accession>A0A0F9VVX7</accession>
<dbReference type="PANTHER" id="PTHR34934">
    <property type="entry name" value="FLAVIN-DEPENDENT THYMIDYLATE SYNTHASE"/>
    <property type="match status" value="1"/>
</dbReference>
<gene>
    <name evidence="1" type="ORF">LCGC14_0436970</name>
</gene>
<dbReference type="GO" id="GO:0050797">
    <property type="term" value="F:thymidylate synthase (FAD) activity"/>
    <property type="evidence" value="ECO:0007669"/>
    <property type="project" value="InterPro"/>
</dbReference>
<proteinExistence type="predicted"/>
<dbReference type="InterPro" id="IPR003669">
    <property type="entry name" value="Thymidylate_synthase_ThyX"/>
</dbReference>
<dbReference type="GO" id="GO:0004799">
    <property type="term" value="F:thymidylate synthase activity"/>
    <property type="evidence" value="ECO:0007669"/>
    <property type="project" value="TreeGrafter"/>
</dbReference>
<organism evidence="1">
    <name type="scientific">marine sediment metagenome</name>
    <dbReference type="NCBI Taxonomy" id="412755"/>
    <lineage>
        <taxon>unclassified sequences</taxon>
        <taxon>metagenomes</taxon>
        <taxon>ecological metagenomes</taxon>
    </lineage>
</organism>
<dbReference type="AlphaFoldDB" id="A0A0F9VVX7"/>
<dbReference type="PANTHER" id="PTHR34934:SF1">
    <property type="entry name" value="FLAVIN-DEPENDENT THYMIDYLATE SYNTHASE"/>
    <property type="match status" value="1"/>
</dbReference>
<comment type="caution">
    <text evidence="1">The sequence shown here is derived from an EMBL/GenBank/DDBJ whole genome shotgun (WGS) entry which is preliminary data.</text>
</comment>
<dbReference type="PROSITE" id="PS51331">
    <property type="entry name" value="THYX"/>
    <property type="match status" value="1"/>
</dbReference>
<evidence type="ECO:0000313" key="1">
    <source>
        <dbReference type="EMBL" id="KKN69873.1"/>
    </source>
</evidence>
<dbReference type="GO" id="GO:0070402">
    <property type="term" value="F:NADPH binding"/>
    <property type="evidence" value="ECO:0007669"/>
    <property type="project" value="TreeGrafter"/>
</dbReference>
<dbReference type="CDD" id="cd20175">
    <property type="entry name" value="ThyX"/>
    <property type="match status" value="1"/>
</dbReference>